<dbReference type="OrthoDB" id="867244at2"/>
<keyword evidence="4" id="KW-1185">Reference proteome</keyword>
<dbReference type="SUPFAM" id="SSF46785">
    <property type="entry name" value="Winged helix' DNA-binding domain"/>
    <property type="match status" value="2"/>
</dbReference>
<gene>
    <name evidence="3" type="ORF">SAMN00120144_4327</name>
</gene>
<dbReference type="InterPro" id="IPR000525">
    <property type="entry name" value="Initiator_Rep_WH1"/>
</dbReference>
<dbReference type="InterPro" id="IPR036390">
    <property type="entry name" value="WH_DNA-bd_sf"/>
</dbReference>
<dbReference type="Proteomes" id="UP000192266">
    <property type="component" value="Unassembled WGS sequence"/>
</dbReference>
<dbReference type="Gene3D" id="1.10.10.10">
    <property type="entry name" value="Winged helix-like DNA-binding domain superfamily/Winged helix DNA-binding domain"/>
    <property type="match status" value="2"/>
</dbReference>
<evidence type="ECO:0000256" key="1">
    <source>
        <dbReference type="ARBA" id="ARBA00038283"/>
    </source>
</evidence>
<feature type="domain" description="Initiator Rep protein WH1" evidence="2">
    <location>
        <begin position="10"/>
        <end position="153"/>
    </location>
</feature>
<dbReference type="RefSeq" id="WP_084448087.1">
    <property type="nucleotide sequence ID" value="NZ_FWWW01000113.1"/>
</dbReference>
<accession>A0A1W1W5C1</accession>
<dbReference type="Pfam" id="PF21205">
    <property type="entry name" value="Rep3_C"/>
    <property type="match status" value="1"/>
</dbReference>
<dbReference type="InterPro" id="IPR036388">
    <property type="entry name" value="WH-like_DNA-bd_sf"/>
</dbReference>
<dbReference type="AlphaFoldDB" id="A0A1W1W5C1"/>
<dbReference type="STRING" id="645990.SAMN00120144_4327"/>
<proteinExistence type="inferred from homology"/>
<evidence type="ECO:0000313" key="4">
    <source>
        <dbReference type="Proteomes" id="UP000192266"/>
    </source>
</evidence>
<sequence length="343" mass="38559">MEPILYPQARQANVLVRAPLKLTHMEARIFALALGCISDKHTELPEIRIPIKRVLATKGGSGYDQVDEACKGLMGKVVELKLKSAAGKDKRRSQKYGIISFMDLDEGTGMLAGNFAPEIKPFLLQLANQFTKVEIETLLTLKSAHAHRLYWLLTSWDDVGTWETDLDSFRNQILGDDLDTAYTIFYDFKRYVLEPAVKELHGLGWMVEYKVKKEGKKVGKLIFTIPKHIGANEGPLARVIALPTSTQGKRPSKVAQPQLDLPSEHPTLQQRITGRLAKLMVTETQIRTILEYLGDDETQMARLLKITHPVLTSHETKSKVYDNLGGHTVNLLKSEFRGLFAKL</sequence>
<comment type="similarity">
    <text evidence="1">Belongs to the initiator RepB protein family.</text>
</comment>
<organism evidence="3 4">
    <name type="scientific">Hymenobacter roseosalivarius DSM 11622</name>
    <dbReference type="NCBI Taxonomy" id="645990"/>
    <lineage>
        <taxon>Bacteria</taxon>
        <taxon>Pseudomonadati</taxon>
        <taxon>Bacteroidota</taxon>
        <taxon>Cytophagia</taxon>
        <taxon>Cytophagales</taxon>
        <taxon>Hymenobacteraceae</taxon>
        <taxon>Hymenobacter</taxon>
    </lineage>
</organism>
<dbReference type="GO" id="GO:0006270">
    <property type="term" value="P:DNA replication initiation"/>
    <property type="evidence" value="ECO:0007669"/>
    <property type="project" value="InterPro"/>
</dbReference>
<dbReference type="EMBL" id="FWWW01000113">
    <property type="protein sequence ID" value="SMC00660.1"/>
    <property type="molecule type" value="Genomic_DNA"/>
</dbReference>
<dbReference type="GO" id="GO:0003887">
    <property type="term" value="F:DNA-directed DNA polymerase activity"/>
    <property type="evidence" value="ECO:0007669"/>
    <property type="project" value="InterPro"/>
</dbReference>
<dbReference type="Pfam" id="PF01051">
    <property type="entry name" value="Rep3_N"/>
    <property type="match status" value="1"/>
</dbReference>
<name>A0A1W1W5C1_9BACT</name>
<protein>
    <submittedName>
        <fullName evidence="3">Initiator RepB protein</fullName>
    </submittedName>
</protein>
<evidence type="ECO:0000313" key="3">
    <source>
        <dbReference type="EMBL" id="SMC00660.1"/>
    </source>
</evidence>
<evidence type="ECO:0000259" key="2">
    <source>
        <dbReference type="Pfam" id="PF01051"/>
    </source>
</evidence>
<reference evidence="3 4" key="1">
    <citation type="submission" date="2017-04" db="EMBL/GenBank/DDBJ databases">
        <authorList>
            <person name="Afonso C.L."/>
            <person name="Miller P.J."/>
            <person name="Scott M.A."/>
            <person name="Spackman E."/>
            <person name="Goraichik I."/>
            <person name="Dimitrov K.M."/>
            <person name="Suarez D.L."/>
            <person name="Swayne D.E."/>
        </authorList>
    </citation>
    <scope>NUCLEOTIDE SEQUENCE [LARGE SCALE GENOMIC DNA]</scope>
    <source>
        <strain evidence="3 4">DSM 11622</strain>
    </source>
</reference>